<name>A0A414P7X2_9FIRM</name>
<proteinExistence type="predicted"/>
<comment type="caution">
    <text evidence="1">The sequence shown here is derived from an EMBL/GenBank/DDBJ whole genome shotgun (WGS) entry which is preliminary data.</text>
</comment>
<dbReference type="Proteomes" id="UP000284902">
    <property type="component" value="Unassembled WGS sequence"/>
</dbReference>
<dbReference type="AlphaFoldDB" id="A0A414P7X2"/>
<accession>A0A414P7X2</accession>
<reference evidence="1 2" key="1">
    <citation type="submission" date="2018-08" db="EMBL/GenBank/DDBJ databases">
        <title>A genome reference for cultivated species of the human gut microbiota.</title>
        <authorList>
            <person name="Zou Y."/>
            <person name="Xue W."/>
            <person name="Luo G."/>
        </authorList>
    </citation>
    <scope>NUCLEOTIDE SEQUENCE [LARGE SCALE GENOMIC DNA]</scope>
    <source>
        <strain evidence="1 2">AM25-1LB</strain>
    </source>
</reference>
<evidence type="ECO:0000313" key="1">
    <source>
        <dbReference type="EMBL" id="RHF62331.1"/>
    </source>
</evidence>
<organism evidence="1 2">
    <name type="scientific">[Ruminococcus] lactaris</name>
    <dbReference type="NCBI Taxonomy" id="46228"/>
    <lineage>
        <taxon>Bacteria</taxon>
        <taxon>Bacillati</taxon>
        <taxon>Bacillota</taxon>
        <taxon>Clostridia</taxon>
        <taxon>Lachnospirales</taxon>
        <taxon>Lachnospiraceae</taxon>
        <taxon>Mediterraneibacter</taxon>
    </lineage>
</organism>
<protein>
    <submittedName>
        <fullName evidence="1">Uncharacterized protein</fullName>
    </submittedName>
</protein>
<dbReference type="EMBL" id="QRHG01000006">
    <property type="protein sequence ID" value="RHF62331.1"/>
    <property type="molecule type" value="Genomic_DNA"/>
</dbReference>
<evidence type="ECO:0000313" key="2">
    <source>
        <dbReference type="Proteomes" id="UP000284902"/>
    </source>
</evidence>
<sequence>MNLTKDERYILYDWIDRYVSPIKNTNYDINTSDLRKSFVLYYVHGFYISNNDMNEALCNKGYRPSNL</sequence>
<gene>
    <name evidence="1" type="ORF">DW672_03570</name>
</gene>